<dbReference type="Proteomes" id="UP000324021">
    <property type="component" value="Unassembled WGS sequence"/>
</dbReference>
<reference evidence="1 2" key="1">
    <citation type="submission" date="2016-10" db="EMBL/GenBank/DDBJ databases">
        <authorList>
            <person name="Varghese N."/>
            <person name="Submissions S."/>
        </authorList>
    </citation>
    <scope>NUCLEOTIDE SEQUENCE [LARGE SCALE GENOMIC DNA]</scope>
    <source>
        <strain evidence="1 2">CDM_1</strain>
    </source>
</reference>
<accession>A0A1G6YPH8</accession>
<organism evidence="1 2">
    <name type="scientific">Natrinema hispanicum</name>
    <dbReference type="NCBI Taxonomy" id="392421"/>
    <lineage>
        <taxon>Archaea</taxon>
        <taxon>Methanobacteriati</taxon>
        <taxon>Methanobacteriota</taxon>
        <taxon>Stenosarchaea group</taxon>
        <taxon>Halobacteria</taxon>
        <taxon>Halobacteriales</taxon>
        <taxon>Natrialbaceae</taxon>
        <taxon>Natrinema</taxon>
    </lineage>
</organism>
<gene>
    <name evidence="1" type="ORF">SAMN05192552_10714</name>
</gene>
<sequence>MLEPIEGSLEACFRDVCGEYDYEILSSSENFRFS</sequence>
<dbReference type="AlphaFoldDB" id="A0A1G6YPH8"/>
<evidence type="ECO:0000313" key="1">
    <source>
        <dbReference type="EMBL" id="SDD92210.1"/>
    </source>
</evidence>
<dbReference type="EMBL" id="FMZP01000071">
    <property type="protein sequence ID" value="SDD92210.1"/>
    <property type="molecule type" value="Genomic_DNA"/>
</dbReference>
<proteinExistence type="predicted"/>
<evidence type="ECO:0000313" key="2">
    <source>
        <dbReference type="Proteomes" id="UP000324021"/>
    </source>
</evidence>
<protein>
    <submittedName>
        <fullName evidence="1">Putative transposase</fullName>
    </submittedName>
</protein>
<name>A0A1G6YPH8_9EURY</name>